<keyword evidence="1" id="KW-0328">Glycosyltransferase</keyword>
<dbReference type="SUPFAM" id="SSF53271">
    <property type="entry name" value="PRTase-like"/>
    <property type="match status" value="1"/>
</dbReference>
<dbReference type="Proteomes" id="UP001595833">
    <property type="component" value="Unassembled WGS sequence"/>
</dbReference>
<dbReference type="RefSeq" id="WP_344039797.1">
    <property type="nucleotide sequence ID" value="NZ_BAAAKE010000019.1"/>
</dbReference>
<dbReference type="EMBL" id="JBHSJB010000035">
    <property type="protein sequence ID" value="MFC5058861.1"/>
    <property type="molecule type" value="Genomic_DNA"/>
</dbReference>
<accession>A0ABV9Y8B3</accession>
<dbReference type="CDD" id="cd06223">
    <property type="entry name" value="PRTases_typeI"/>
    <property type="match status" value="1"/>
</dbReference>
<sequence length="262" mass="28252">MPTSTSPRPDRSVAWELEPSGSSWLLRFRGPPEVAAHVLGALPGGEPVRNLGNDRRWPYRVRLGAPPPADLADFFRLLGEVLVVPVEHESVDCLVALDHHLEPDGTARTAVAERLHLVKHRTGTPAEVDRAGQALCAALAEVVIRHEWFARATRVLPVPGHDPDRPAVSALLGLALAHDLGLGLTPVTSPGRVRKPARLLTPRERVDLLGAFRVDEDLAGQTVLVVDDTHQSGYTMAGVANAARRAGAVEVLGLTVTRNPRR</sequence>
<dbReference type="Gene3D" id="3.40.50.2020">
    <property type="match status" value="1"/>
</dbReference>
<reference evidence="2" key="1">
    <citation type="journal article" date="2019" name="Int. J. Syst. Evol. Microbiol.">
        <title>The Global Catalogue of Microorganisms (GCM) 10K type strain sequencing project: providing services to taxonomists for standard genome sequencing and annotation.</title>
        <authorList>
            <consortium name="The Broad Institute Genomics Platform"/>
            <consortium name="The Broad Institute Genome Sequencing Center for Infectious Disease"/>
            <person name="Wu L."/>
            <person name="Ma J."/>
        </authorList>
    </citation>
    <scope>NUCLEOTIDE SEQUENCE [LARGE SCALE GENOMIC DNA]</scope>
    <source>
        <strain evidence="2">KCTC 12848</strain>
    </source>
</reference>
<evidence type="ECO:0000313" key="2">
    <source>
        <dbReference type="Proteomes" id="UP001595833"/>
    </source>
</evidence>
<comment type="caution">
    <text evidence="1">The sequence shown here is derived from an EMBL/GenBank/DDBJ whole genome shotgun (WGS) entry which is preliminary data.</text>
</comment>
<dbReference type="GO" id="GO:0016757">
    <property type="term" value="F:glycosyltransferase activity"/>
    <property type="evidence" value="ECO:0007669"/>
    <property type="project" value="UniProtKB-KW"/>
</dbReference>
<keyword evidence="1" id="KW-0808">Transferase</keyword>
<name>A0ABV9Y8B3_9PSEU</name>
<evidence type="ECO:0000313" key="1">
    <source>
        <dbReference type="EMBL" id="MFC5058861.1"/>
    </source>
</evidence>
<proteinExistence type="predicted"/>
<dbReference type="InterPro" id="IPR029057">
    <property type="entry name" value="PRTase-like"/>
</dbReference>
<gene>
    <name evidence="1" type="ORF">ACFPFM_34550</name>
</gene>
<protein>
    <submittedName>
        <fullName evidence="1">Phosphoribosyltransferase</fullName>
    </submittedName>
</protein>
<organism evidence="1 2">
    <name type="scientific">Saccharothrix xinjiangensis</name>
    <dbReference type="NCBI Taxonomy" id="204798"/>
    <lineage>
        <taxon>Bacteria</taxon>
        <taxon>Bacillati</taxon>
        <taxon>Actinomycetota</taxon>
        <taxon>Actinomycetes</taxon>
        <taxon>Pseudonocardiales</taxon>
        <taxon>Pseudonocardiaceae</taxon>
        <taxon>Saccharothrix</taxon>
    </lineage>
</organism>
<keyword evidence="2" id="KW-1185">Reference proteome</keyword>
<dbReference type="InterPro" id="IPR000836">
    <property type="entry name" value="PRTase_dom"/>
</dbReference>